<feature type="region of interest" description="Disordered" evidence="1">
    <location>
        <begin position="64"/>
        <end position="104"/>
    </location>
</feature>
<name>A0ABQ9UAF8_SAGOE</name>
<accession>A0ABQ9UAF8</accession>
<evidence type="ECO:0000256" key="1">
    <source>
        <dbReference type="SAM" id="MobiDB-lite"/>
    </source>
</evidence>
<keyword evidence="3" id="KW-1185">Reference proteome</keyword>
<sequence length="172" mass="19402">MPALLCENGAEVEDAKRTNENEQLGTTRLTQYFRTYISIFTMTVLANSREEDVPKWSRETASSLCLRGLGGPETTNQKEKEEKKAGTKELLQDSPKLPSKQILKSSIRNPCPLVSGSGGPTDLANACHSTLPQLSHPKHAPHPEWEQMQKIWETEQTNFGRYPCLRFTTEER</sequence>
<gene>
    <name evidence="2" type="ORF">P7K49_027714</name>
</gene>
<dbReference type="EMBL" id="JASSZA010000014">
    <property type="protein sequence ID" value="KAK2093976.1"/>
    <property type="molecule type" value="Genomic_DNA"/>
</dbReference>
<organism evidence="2 3">
    <name type="scientific">Saguinus oedipus</name>
    <name type="common">Cotton-top tamarin</name>
    <name type="synonym">Oedipomidas oedipus</name>
    <dbReference type="NCBI Taxonomy" id="9490"/>
    <lineage>
        <taxon>Eukaryota</taxon>
        <taxon>Metazoa</taxon>
        <taxon>Chordata</taxon>
        <taxon>Craniata</taxon>
        <taxon>Vertebrata</taxon>
        <taxon>Euteleostomi</taxon>
        <taxon>Mammalia</taxon>
        <taxon>Eutheria</taxon>
        <taxon>Euarchontoglires</taxon>
        <taxon>Primates</taxon>
        <taxon>Haplorrhini</taxon>
        <taxon>Platyrrhini</taxon>
        <taxon>Cebidae</taxon>
        <taxon>Callitrichinae</taxon>
        <taxon>Saguinus</taxon>
    </lineage>
</organism>
<protein>
    <submittedName>
        <fullName evidence="2">Uncharacterized protein</fullName>
    </submittedName>
</protein>
<feature type="compositionally biased region" description="Basic and acidic residues" evidence="1">
    <location>
        <begin position="76"/>
        <end position="91"/>
    </location>
</feature>
<reference evidence="2 3" key="1">
    <citation type="submission" date="2023-05" db="EMBL/GenBank/DDBJ databases">
        <title>B98-5 Cell Line De Novo Hybrid Assembly: An Optical Mapping Approach.</title>
        <authorList>
            <person name="Kananen K."/>
            <person name="Auerbach J.A."/>
            <person name="Kautto E."/>
            <person name="Blachly J.S."/>
        </authorList>
    </citation>
    <scope>NUCLEOTIDE SEQUENCE [LARGE SCALE GENOMIC DNA]</scope>
    <source>
        <strain evidence="2">B95-8</strain>
        <tissue evidence="2">Cell line</tissue>
    </source>
</reference>
<evidence type="ECO:0000313" key="2">
    <source>
        <dbReference type="EMBL" id="KAK2093976.1"/>
    </source>
</evidence>
<evidence type="ECO:0000313" key="3">
    <source>
        <dbReference type="Proteomes" id="UP001266305"/>
    </source>
</evidence>
<comment type="caution">
    <text evidence="2">The sequence shown here is derived from an EMBL/GenBank/DDBJ whole genome shotgun (WGS) entry which is preliminary data.</text>
</comment>
<proteinExistence type="predicted"/>
<dbReference type="Proteomes" id="UP001266305">
    <property type="component" value="Unassembled WGS sequence"/>
</dbReference>